<dbReference type="Pfam" id="PF06908">
    <property type="entry name" value="YpsA"/>
    <property type="match status" value="1"/>
</dbReference>
<evidence type="ECO:0000313" key="3">
    <source>
        <dbReference type="Proteomes" id="UP001596990"/>
    </source>
</evidence>
<dbReference type="Gene3D" id="3.40.50.450">
    <property type="match status" value="1"/>
</dbReference>
<accession>A0ABW3KX36</accession>
<comment type="caution">
    <text evidence="2">The sequence shown here is derived from an EMBL/GenBank/DDBJ whole genome shotgun (WGS) entry which is preliminary data.</text>
</comment>
<dbReference type="EMBL" id="JBHTKL010000001">
    <property type="protein sequence ID" value="MFD1018442.1"/>
    <property type="molecule type" value="Genomic_DNA"/>
</dbReference>
<dbReference type="NCBIfam" id="NF010181">
    <property type="entry name" value="PRK13660.1"/>
    <property type="match status" value="1"/>
</dbReference>
<dbReference type="PANTHER" id="PTHR38440">
    <property type="entry name" value="UPF0398 PROTEIN YPSA"/>
    <property type="match status" value="1"/>
</dbReference>
<evidence type="ECO:0000256" key="1">
    <source>
        <dbReference type="HAMAP-Rule" id="MF_01575"/>
    </source>
</evidence>
<sequence length="187" mass="22106">MKTLVVTGYKQMELGIFKQDDQRIMFIKAALKKRLLSLIEEGLEWVLVSGQMGVELWTAEVVMDLKESHDIKLAILPPFTNQEDRWPEQLKMKYEELTLVADFYKPVHEQDYKAPYQFRQKDQFLIEHSDGALLLYDTDTPGSPDYFRKMAMDYQEKGSYPIYYITPMDLEDIVEEIRMADPDYWAQ</sequence>
<dbReference type="RefSeq" id="WP_386056945.1">
    <property type="nucleotide sequence ID" value="NZ_JBHTKL010000001.1"/>
</dbReference>
<protein>
    <recommendedName>
        <fullName evidence="1">UPF0398 protein ACFQ2J_04435</fullName>
    </recommendedName>
</protein>
<organism evidence="2 3">
    <name type="scientific">Thalassobacillus hwangdonensis</name>
    <dbReference type="NCBI Taxonomy" id="546108"/>
    <lineage>
        <taxon>Bacteria</taxon>
        <taxon>Bacillati</taxon>
        <taxon>Bacillota</taxon>
        <taxon>Bacilli</taxon>
        <taxon>Bacillales</taxon>
        <taxon>Bacillaceae</taxon>
        <taxon>Thalassobacillus</taxon>
    </lineage>
</organism>
<dbReference type="PANTHER" id="PTHR38440:SF1">
    <property type="entry name" value="UPF0398 PROTEIN SPR0331"/>
    <property type="match status" value="1"/>
</dbReference>
<keyword evidence="3" id="KW-1185">Reference proteome</keyword>
<dbReference type="HAMAP" id="MF_01575">
    <property type="entry name" value="UPF0398"/>
    <property type="match status" value="1"/>
</dbReference>
<dbReference type="PIRSF" id="PIRSF021290">
    <property type="entry name" value="DUF1273"/>
    <property type="match status" value="1"/>
</dbReference>
<gene>
    <name evidence="2" type="ORF">ACFQ2J_04435</name>
</gene>
<proteinExistence type="inferred from homology"/>
<reference evidence="3" key="1">
    <citation type="journal article" date="2019" name="Int. J. Syst. Evol. Microbiol.">
        <title>The Global Catalogue of Microorganisms (GCM) 10K type strain sequencing project: providing services to taxonomists for standard genome sequencing and annotation.</title>
        <authorList>
            <consortium name="The Broad Institute Genomics Platform"/>
            <consortium name="The Broad Institute Genome Sequencing Center for Infectious Disease"/>
            <person name="Wu L."/>
            <person name="Ma J."/>
        </authorList>
    </citation>
    <scope>NUCLEOTIDE SEQUENCE [LARGE SCALE GENOMIC DNA]</scope>
    <source>
        <strain evidence="3">CCUG 56607</strain>
    </source>
</reference>
<dbReference type="Proteomes" id="UP001596990">
    <property type="component" value="Unassembled WGS sequence"/>
</dbReference>
<dbReference type="InterPro" id="IPR010697">
    <property type="entry name" value="YspA"/>
</dbReference>
<comment type="similarity">
    <text evidence="1">Belongs to the UPF0398 family.</text>
</comment>
<name>A0ABW3KX36_9BACI</name>
<evidence type="ECO:0000313" key="2">
    <source>
        <dbReference type="EMBL" id="MFD1018442.1"/>
    </source>
</evidence>
<dbReference type="SUPFAM" id="SSF102405">
    <property type="entry name" value="MCP/YpsA-like"/>
    <property type="match status" value="1"/>
</dbReference>